<feature type="binding site" evidence="11">
    <location>
        <position position="296"/>
    </location>
    <ligand>
        <name>FMN</name>
        <dbReference type="ChEBI" id="CHEBI:58210"/>
    </ligand>
</feature>
<dbReference type="GO" id="GO:0008652">
    <property type="term" value="P:amino acid biosynthetic process"/>
    <property type="evidence" value="ECO:0007669"/>
    <property type="project" value="UniProtKB-KW"/>
</dbReference>
<dbReference type="OrthoDB" id="9771806at2"/>
<keyword evidence="6 11" id="KW-0288">FMN</keyword>
<proteinExistence type="inferred from homology"/>
<dbReference type="PANTHER" id="PTHR21085:SF0">
    <property type="entry name" value="CHORISMATE SYNTHASE"/>
    <property type="match status" value="1"/>
</dbReference>
<dbReference type="AlphaFoldDB" id="A0A220U5G9"/>
<dbReference type="UniPathway" id="UPA00053">
    <property type="reaction ID" value="UER00090"/>
</dbReference>
<keyword evidence="9 11" id="KW-0057">Aromatic amino acid biosynthesis</keyword>
<dbReference type="EC" id="4.2.3.5" evidence="3 11"/>
<dbReference type="InterPro" id="IPR035904">
    <property type="entry name" value="Chorismate_synth_AroC_sf"/>
</dbReference>
<keyword evidence="7 11" id="KW-0274">FAD</keyword>
<dbReference type="GO" id="GO:0009423">
    <property type="term" value="P:chorismate biosynthetic process"/>
    <property type="evidence" value="ECO:0007669"/>
    <property type="project" value="UniProtKB-UniRule"/>
</dbReference>
<evidence type="ECO:0000256" key="2">
    <source>
        <dbReference type="ARBA" id="ARBA00008014"/>
    </source>
</evidence>
<feature type="binding site" evidence="11">
    <location>
        <position position="45"/>
    </location>
    <ligand>
        <name>NADP(+)</name>
        <dbReference type="ChEBI" id="CHEBI:58349"/>
    </ligand>
</feature>
<dbReference type="PROSITE" id="PS00789">
    <property type="entry name" value="CHORISMATE_SYNTHASE_3"/>
    <property type="match status" value="1"/>
</dbReference>
<dbReference type="CDD" id="cd07304">
    <property type="entry name" value="Chorismate_synthase"/>
    <property type="match status" value="1"/>
</dbReference>
<evidence type="ECO:0000256" key="9">
    <source>
        <dbReference type="ARBA" id="ARBA00023141"/>
    </source>
</evidence>
<evidence type="ECO:0000256" key="3">
    <source>
        <dbReference type="ARBA" id="ARBA00013036"/>
    </source>
</evidence>
<feature type="binding site" evidence="11">
    <location>
        <begin position="251"/>
        <end position="252"/>
    </location>
    <ligand>
        <name>FMN</name>
        <dbReference type="ChEBI" id="CHEBI:58210"/>
    </ligand>
</feature>
<comment type="cofactor">
    <cofactor evidence="11 12">
        <name>FMNH2</name>
        <dbReference type="ChEBI" id="CHEBI:57618"/>
    </cofactor>
    <text evidence="11 12">Reduced FMN (FMNH(2)).</text>
</comment>
<accession>A0A220U5G9</accession>
<evidence type="ECO:0000256" key="8">
    <source>
        <dbReference type="ARBA" id="ARBA00022857"/>
    </source>
</evidence>
<dbReference type="RefSeq" id="WP_089062599.1">
    <property type="nucleotide sequence ID" value="NZ_CP022315.1"/>
</dbReference>
<comment type="pathway">
    <text evidence="1 11 12">Metabolic intermediate biosynthesis; chorismate biosynthesis; chorismate from D-erythrose 4-phosphate and phosphoenolpyruvate: step 7/7.</text>
</comment>
<keyword evidence="8 11" id="KW-0521">NADP</keyword>
<dbReference type="InterPro" id="IPR000453">
    <property type="entry name" value="Chorismate_synth"/>
</dbReference>
<feature type="binding site" evidence="11">
    <location>
        <position position="39"/>
    </location>
    <ligand>
        <name>NADP(+)</name>
        <dbReference type="ChEBI" id="CHEBI:58349"/>
    </ligand>
</feature>
<dbReference type="SUPFAM" id="SSF103263">
    <property type="entry name" value="Chorismate synthase, AroC"/>
    <property type="match status" value="1"/>
</dbReference>
<organism evidence="13 14">
    <name type="scientific">Virgibacillus phasianinus</name>
    <dbReference type="NCBI Taxonomy" id="2017483"/>
    <lineage>
        <taxon>Bacteria</taxon>
        <taxon>Bacillati</taxon>
        <taxon>Bacillota</taxon>
        <taxon>Bacilli</taxon>
        <taxon>Bacillales</taxon>
        <taxon>Bacillaceae</taxon>
        <taxon>Virgibacillus</taxon>
    </lineage>
</organism>
<comment type="function">
    <text evidence="11">Catalyzes the anti-1,4-elimination of the C-3 phosphate and the C-6 proR hydrogen from 5-enolpyruvylshikimate-3-phosphate (EPSP) to yield chorismate, which is the branch point compound that serves as the starting substrate for the three terminal pathways of aromatic amino acid biosynthesis. This reaction introduces a second double bond into the aromatic ring system.</text>
</comment>
<dbReference type="FunFam" id="3.60.150.10:FF:000002">
    <property type="entry name" value="Chorismate synthase"/>
    <property type="match status" value="1"/>
</dbReference>
<dbReference type="NCBIfam" id="TIGR00033">
    <property type="entry name" value="aroC"/>
    <property type="match status" value="1"/>
</dbReference>
<evidence type="ECO:0000256" key="6">
    <source>
        <dbReference type="ARBA" id="ARBA00022643"/>
    </source>
</evidence>
<evidence type="ECO:0000256" key="5">
    <source>
        <dbReference type="ARBA" id="ARBA00022630"/>
    </source>
</evidence>
<name>A0A220U5G9_9BACI</name>
<dbReference type="GO" id="GO:0010181">
    <property type="term" value="F:FMN binding"/>
    <property type="evidence" value="ECO:0007669"/>
    <property type="project" value="TreeGrafter"/>
</dbReference>
<dbReference type="EMBL" id="CP022315">
    <property type="protein sequence ID" value="ASK63340.1"/>
    <property type="molecule type" value="Genomic_DNA"/>
</dbReference>
<evidence type="ECO:0000256" key="11">
    <source>
        <dbReference type="HAMAP-Rule" id="MF_00300"/>
    </source>
</evidence>
<feature type="binding site" evidence="11">
    <location>
        <begin position="130"/>
        <end position="132"/>
    </location>
    <ligand>
        <name>FMN</name>
        <dbReference type="ChEBI" id="CHEBI:58210"/>
    </ligand>
</feature>
<keyword evidence="14" id="KW-1185">Reference proteome</keyword>
<evidence type="ECO:0000256" key="10">
    <source>
        <dbReference type="ARBA" id="ARBA00023239"/>
    </source>
</evidence>
<sequence>MRYLTAGESHGKQLTTIIEGLPSHMPLTKEDINKSLLRRQKGHGRGKRMQIEKDLVEITSGVRHGYTLGSPISLVIKNDDFKHWIDIMGEDPLEGNTKIRRAISRPRPGHADLNGAIKYGHRDMRNVLERSSARETAARVAAGAVAKSLLKQLGIEVTGYVKEIAGIKAEENQQLSSKDRQEISEESPVRTLDKNVEKKMMDVIDQAKKEGDSIGGVVEVFVEGMPAGIGSYVHFDRKLDGRIAGIVASINAFKGVEFGMGFEAARKNGSQVHDEIAWDKERGYYRKSNNLGGFEGGMTTGMPIIVKGVMKPIPTLYKPLQSVDIESKEPFNASIERSDSCAVPAASVVMEHVVAFELANAITDQFPADQFPKLKQALQDYREEIRCF</sequence>
<evidence type="ECO:0000313" key="13">
    <source>
        <dbReference type="EMBL" id="ASK63340.1"/>
    </source>
</evidence>
<dbReference type="GO" id="GO:0005829">
    <property type="term" value="C:cytosol"/>
    <property type="evidence" value="ECO:0007669"/>
    <property type="project" value="TreeGrafter"/>
</dbReference>
<dbReference type="PANTHER" id="PTHR21085">
    <property type="entry name" value="CHORISMATE SYNTHASE"/>
    <property type="match status" value="1"/>
</dbReference>
<evidence type="ECO:0000313" key="14">
    <source>
        <dbReference type="Proteomes" id="UP000198312"/>
    </source>
</evidence>
<dbReference type="Gene3D" id="3.60.150.10">
    <property type="entry name" value="Chorismate synthase AroC"/>
    <property type="match status" value="1"/>
</dbReference>
<keyword evidence="10 11" id="KW-0456">Lyase</keyword>
<dbReference type="PIRSF" id="PIRSF001456">
    <property type="entry name" value="Chorismate_synth"/>
    <property type="match status" value="1"/>
</dbReference>
<dbReference type="GO" id="GO:0004107">
    <property type="term" value="F:chorismate synthase activity"/>
    <property type="evidence" value="ECO:0007669"/>
    <property type="project" value="UniProtKB-UniRule"/>
</dbReference>
<dbReference type="NCBIfam" id="NF003793">
    <property type="entry name" value="PRK05382.1"/>
    <property type="match status" value="1"/>
</dbReference>
<evidence type="ECO:0000256" key="1">
    <source>
        <dbReference type="ARBA" id="ARBA00005044"/>
    </source>
</evidence>
<evidence type="ECO:0000256" key="4">
    <source>
        <dbReference type="ARBA" id="ARBA00022605"/>
    </source>
</evidence>
<dbReference type="HAMAP" id="MF_00300">
    <property type="entry name" value="Chorismate_synth"/>
    <property type="match status" value="1"/>
</dbReference>
<dbReference type="PROSITE" id="PS00788">
    <property type="entry name" value="CHORISMATE_SYNTHASE_2"/>
    <property type="match status" value="1"/>
</dbReference>
<gene>
    <name evidence="11" type="primary">aroC</name>
    <name evidence="13" type="ORF">CFK37_14835</name>
</gene>
<comment type="catalytic activity">
    <reaction evidence="11 12">
        <text>5-O-(1-carboxyvinyl)-3-phosphoshikimate = chorismate + phosphate</text>
        <dbReference type="Rhea" id="RHEA:21020"/>
        <dbReference type="ChEBI" id="CHEBI:29748"/>
        <dbReference type="ChEBI" id="CHEBI:43474"/>
        <dbReference type="ChEBI" id="CHEBI:57701"/>
        <dbReference type="EC" id="4.2.3.5"/>
    </reaction>
</comment>
<evidence type="ECO:0000256" key="12">
    <source>
        <dbReference type="RuleBase" id="RU000605"/>
    </source>
</evidence>
<keyword evidence="5 11" id="KW-0285">Flavoprotein</keyword>
<comment type="subunit">
    <text evidence="11">Homotetramer.</text>
</comment>
<feature type="binding site" evidence="11">
    <location>
        <begin position="311"/>
        <end position="315"/>
    </location>
    <ligand>
        <name>FMN</name>
        <dbReference type="ChEBI" id="CHEBI:58210"/>
    </ligand>
</feature>
<dbReference type="Proteomes" id="UP000198312">
    <property type="component" value="Chromosome"/>
</dbReference>
<dbReference type="PROSITE" id="PS00787">
    <property type="entry name" value="CHORISMATE_SYNTHASE_1"/>
    <property type="match status" value="1"/>
</dbReference>
<dbReference type="Pfam" id="PF01264">
    <property type="entry name" value="Chorismate_synt"/>
    <property type="match status" value="1"/>
</dbReference>
<reference evidence="13 14" key="1">
    <citation type="submission" date="2017-07" db="EMBL/GenBank/DDBJ databases">
        <title>Virgibacillus sp. LM2416.</title>
        <authorList>
            <person name="Tak E.J."/>
            <person name="Bae J.-W."/>
        </authorList>
    </citation>
    <scope>NUCLEOTIDE SEQUENCE [LARGE SCALE GENOMIC DNA]</scope>
    <source>
        <strain evidence="13 14">LM2416</strain>
    </source>
</reference>
<dbReference type="KEGG" id="vil:CFK37_14835"/>
<protein>
    <recommendedName>
        <fullName evidence="3 11">Chorismate synthase</fullName>
        <shortName evidence="11">CS</shortName>
        <ecNumber evidence="3 11">4.2.3.5</ecNumber>
    </recommendedName>
    <alternativeName>
        <fullName evidence="11">5-enolpyruvylshikimate-3-phosphate phospholyase</fullName>
    </alternativeName>
</protein>
<comment type="similarity">
    <text evidence="2 11 12">Belongs to the chorismate synthase family.</text>
</comment>
<dbReference type="InterPro" id="IPR020541">
    <property type="entry name" value="Chorismate_synthase_CS"/>
</dbReference>
<dbReference type="GO" id="GO:0009073">
    <property type="term" value="P:aromatic amino acid family biosynthetic process"/>
    <property type="evidence" value="ECO:0007669"/>
    <property type="project" value="UniProtKB-KW"/>
</dbReference>
<feature type="binding site" evidence="11">
    <location>
        <position position="337"/>
    </location>
    <ligand>
        <name>FMN</name>
        <dbReference type="ChEBI" id="CHEBI:58210"/>
    </ligand>
</feature>
<keyword evidence="4 11" id="KW-0028">Amino-acid biosynthesis</keyword>
<evidence type="ECO:0000256" key="7">
    <source>
        <dbReference type="ARBA" id="ARBA00022827"/>
    </source>
</evidence>